<dbReference type="EMBL" id="HBHP01006668">
    <property type="protein sequence ID" value="CAD9752316.1"/>
    <property type="molecule type" value="Transcribed_RNA"/>
</dbReference>
<feature type="region of interest" description="Disordered" evidence="1">
    <location>
        <begin position="176"/>
        <end position="215"/>
    </location>
</feature>
<accession>A0A7S2TKN8</accession>
<feature type="compositionally biased region" description="Basic residues" evidence="1">
    <location>
        <begin position="181"/>
        <end position="199"/>
    </location>
</feature>
<evidence type="ECO:0000256" key="1">
    <source>
        <dbReference type="SAM" id="MobiDB-lite"/>
    </source>
</evidence>
<dbReference type="AlphaFoldDB" id="A0A7S2TKN8"/>
<proteinExistence type="predicted"/>
<gene>
    <name evidence="2" type="ORF">LSP00402_LOCUS4133</name>
</gene>
<reference evidence="2" key="1">
    <citation type="submission" date="2021-01" db="EMBL/GenBank/DDBJ databases">
        <authorList>
            <person name="Corre E."/>
            <person name="Pelletier E."/>
            <person name="Niang G."/>
            <person name="Scheremetjew M."/>
            <person name="Finn R."/>
            <person name="Kale V."/>
            <person name="Holt S."/>
            <person name="Cochrane G."/>
            <person name="Meng A."/>
            <person name="Brown T."/>
            <person name="Cohen L."/>
        </authorList>
    </citation>
    <scope>NUCLEOTIDE SEQUENCE</scope>
    <source>
        <strain evidence="2">CCMP622</strain>
    </source>
</reference>
<name>A0A7S2TKN8_9EUKA</name>
<sequence length="215" mass="24231">MHIFLFVPEESPYHRAFEESTNKFEQRFEFGKVPSAYNDGKTSGANGRLGLLFSTTVLEAPSKASCSGQYLLDNGEGHEQHGDDVHVCWFILPKAELPSKDVERKSYLVVVARGENEFGRFISAGKVEQIDGSNYLLTLARRYVTDKDYRWGGTSDIPQNTVQALVDQQLEATPWALLRTKPARKRRAKDQNAPRKRNRAAPSSPDSDKGQKKTR</sequence>
<organism evidence="2">
    <name type="scientific">Lotharella oceanica</name>
    <dbReference type="NCBI Taxonomy" id="641309"/>
    <lineage>
        <taxon>Eukaryota</taxon>
        <taxon>Sar</taxon>
        <taxon>Rhizaria</taxon>
        <taxon>Cercozoa</taxon>
        <taxon>Chlorarachniophyceae</taxon>
        <taxon>Lotharella</taxon>
    </lineage>
</organism>
<feature type="compositionally biased region" description="Basic and acidic residues" evidence="1">
    <location>
        <begin position="206"/>
        <end position="215"/>
    </location>
</feature>
<protein>
    <submittedName>
        <fullName evidence="2">Uncharacterized protein</fullName>
    </submittedName>
</protein>
<evidence type="ECO:0000313" key="2">
    <source>
        <dbReference type="EMBL" id="CAD9752316.1"/>
    </source>
</evidence>